<dbReference type="EMBL" id="AP017424">
    <property type="protein sequence ID" value="BAU86532.1"/>
    <property type="molecule type" value="Genomic_DNA"/>
</dbReference>
<dbReference type="InterPro" id="IPR006035">
    <property type="entry name" value="Ureohydrolase"/>
</dbReference>
<keyword evidence="6" id="KW-1185">Reference proteome</keyword>
<evidence type="ECO:0000256" key="2">
    <source>
        <dbReference type="ARBA" id="ARBA00022801"/>
    </source>
</evidence>
<dbReference type="PRINTS" id="PR00116">
    <property type="entry name" value="ARGINASE"/>
</dbReference>
<evidence type="ECO:0000313" key="6">
    <source>
        <dbReference type="Proteomes" id="UP000217676"/>
    </source>
</evidence>
<dbReference type="PROSITE" id="PS51409">
    <property type="entry name" value="ARGINASE_2"/>
    <property type="match status" value="1"/>
</dbReference>
<reference evidence="5 6" key="1">
    <citation type="journal article" date="2016" name="Genome Announc.">
        <title>Complete Genome Sequence of Thiostrepton-Producing Streptomyces laurentii ATCC 31255.</title>
        <authorList>
            <person name="Doi K."/>
            <person name="Fujino Y."/>
            <person name="Nagayoshi Y."/>
            <person name="Ohshima T."/>
            <person name="Ogata S."/>
        </authorList>
    </citation>
    <scope>NUCLEOTIDE SEQUENCE [LARGE SCALE GENOMIC DNA]</scope>
    <source>
        <strain evidence="5 6">ATCC 31255</strain>
    </source>
</reference>
<organism evidence="5 6">
    <name type="scientific">Streptomyces laurentii</name>
    <dbReference type="NCBI Taxonomy" id="39478"/>
    <lineage>
        <taxon>Bacteria</taxon>
        <taxon>Bacillati</taxon>
        <taxon>Actinomycetota</taxon>
        <taxon>Actinomycetes</taxon>
        <taxon>Kitasatosporales</taxon>
        <taxon>Streptomycetaceae</taxon>
        <taxon>Streptomyces</taxon>
    </lineage>
</organism>
<gene>
    <name evidence="5" type="ORF">SLA_5663</name>
</gene>
<accession>A0A169P5L9</accession>
<keyword evidence="3" id="KW-0464">Manganese</keyword>
<dbReference type="CDD" id="cd09999">
    <property type="entry name" value="Arginase-like_1"/>
    <property type="match status" value="1"/>
</dbReference>
<proteinExistence type="inferred from homology"/>
<keyword evidence="2" id="KW-0378">Hydrolase</keyword>
<dbReference type="Gene3D" id="3.40.800.10">
    <property type="entry name" value="Ureohydrolase domain"/>
    <property type="match status" value="1"/>
</dbReference>
<dbReference type="InterPro" id="IPR023696">
    <property type="entry name" value="Ureohydrolase_dom_sf"/>
</dbReference>
<sequence>MPPAVDIVAAPWNLGLRPLAPGHEPGTWRAPSALLSAGLEARLRPARVVELDRPPYAFDPQPATRIRNGVTLRAYTLRLADEVRTTLAAGRFPLVLGGDCSILLGCLLGARRDGRCGLVHLDGHSDFRHPGNHDADASLGSAAGMDLALATGRGELLLTHWPEVGRPLVADRDVVQIGDREGGEGGELPPGFRLTAGEIAHAEADDVAERVIRRLERRGLDRVWLHLDFDVLDERVLPAVDSPGSPGLDFPRLTRLVSALVGTGRIIGLDAAIYNPELDPDGTYAAPLADCLASALAPLTTVEVSP</sequence>
<dbReference type="AlphaFoldDB" id="A0A169P5L9"/>
<dbReference type="PANTHER" id="PTHR43782">
    <property type="entry name" value="ARGINASE"/>
    <property type="match status" value="1"/>
</dbReference>
<dbReference type="PANTHER" id="PTHR43782:SF3">
    <property type="entry name" value="ARGINASE"/>
    <property type="match status" value="1"/>
</dbReference>
<dbReference type="KEGG" id="slau:SLA_5663"/>
<dbReference type="SUPFAM" id="SSF52768">
    <property type="entry name" value="Arginase/deacetylase"/>
    <property type="match status" value="1"/>
</dbReference>
<evidence type="ECO:0000256" key="3">
    <source>
        <dbReference type="ARBA" id="ARBA00023211"/>
    </source>
</evidence>
<evidence type="ECO:0000256" key="4">
    <source>
        <dbReference type="PROSITE-ProRule" id="PRU00742"/>
    </source>
</evidence>
<evidence type="ECO:0000313" key="5">
    <source>
        <dbReference type="EMBL" id="BAU86532.1"/>
    </source>
</evidence>
<name>A0A169P5L9_STRLU</name>
<comment type="similarity">
    <text evidence="4">Belongs to the arginase family.</text>
</comment>
<dbReference type="GO" id="GO:0004053">
    <property type="term" value="F:arginase activity"/>
    <property type="evidence" value="ECO:0007669"/>
    <property type="project" value="TreeGrafter"/>
</dbReference>
<dbReference type="GO" id="GO:0030145">
    <property type="term" value="F:manganese ion binding"/>
    <property type="evidence" value="ECO:0007669"/>
    <property type="project" value="TreeGrafter"/>
</dbReference>
<dbReference type="Pfam" id="PF00491">
    <property type="entry name" value="Arginase"/>
    <property type="match status" value="1"/>
</dbReference>
<protein>
    <submittedName>
        <fullName evidence="5">Arginase/agmatinase/formiminoglutamase</fullName>
    </submittedName>
</protein>
<dbReference type="Proteomes" id="UP000217676">
    <property type="component" value="Chromosome"/>
</dbReference>
<dbReference type="GO" id="GO:0005737">
    <property type="term" value="C:cytoplasm"/>
    <property type="evidence" value="ECO:0007669"/>
    <property type="project" value="TreeGrafter"/>
</dbReference>
<keyword evidence="1" id="KW-0479">Metal-binding</keyword>
<evidence type="ECO:0000256" key="1">
    <source>
        <dbReference type="ARBA" id="ARBA00022723"/>
    </source>
</evidence>